<dbReference type="InterPro" id="IPR050188">
    <property type="entry name" value="RluA_PseudoU_synthase"/>
</dbReference>
<protein>
    <submittedName>
        <fullName evidence="3">Ribosomal large subunit pseudouridine synthase C</fullName>
    </submittedName>
</protein>
<reference evidence="3" key="1">
    <citation type="submission" date="2023-08" db="EMBL/GenBank/DDBJ databases">
        <title>Reference Genome Resource for the Citrus Pathogen Phytophthora citrophthora.</title>
        <authorList>
            <person name="Moller H."/>
            <person name="Coetzee B."/>
            <person name="Rose L.J."/>
            <person name="Van Niekerk J.M."/>
        </authorList>
    </citation>
    <scope>NUCLEOTIDE SEQUENCE</scope>
    <source>
        <strain evidence="3">STE-U-9442</strain>
    </source>
</reference>
<dbReference type="InterPro" id="IPR020103">
    <property type="entry name" value="PsdUridine_synth_cat_dom_sf"/>
</dbReference>
<dbReference type="GO" id="GO:0009982">
    <property type="term" value="F:pseudouridine synthase activity"/>
    <property type="evidence" value="ECO:0007669"/>
    <property type="project" value="InterPro"/>
</dbReference>
<accession>A0AAD9G2T3</accession>
<dbReference type="Gene3D" id="3.30.2350.10">
    <property type="entry name" value="Pseudouridine synthase"/>
    <property type="match status" value="1"/>
</dbReference>
<proteinExistence type="inferred from homology"/>
<evidence type="ECO:0000313" key="3">
    <source>
        <dbReference type="EMBL" id="KAK1930716.1"/>
    </source>
</evidence>
<dbReference type="PROSITE" id="PS01129">
    <property type="entry name" value="PSI_RLU"/>
    <property type="match status" value="1"/>
</dbReference>
<comment type="similarity">
    <text evidence="1">Belongs to the pseudouridine synthase RluA family.</text>
</comment>
<keyword evidence="4" id="KW-1185">Reference proteome</keyword>
<dbReference type="PANTHER" id="PTHR21600:SF87">
    <property type="entry name" value="RNA PSEUDOURIDYLATE SYNTHASE DOMAIN-CONTAINING PROTEIN 1"/>
    <property type="match status" value="1"/>
</dbReference>
<dbReference type="PANTHER" id="PTHR21600">
    <property type="entry name" value="MITOCHONDRIAL RNA PSEUDOURIDINE SYNTHASE"/>
    <property type="match status" value="1"/>
</dbReference>
<feature type="domain" description="Pseudouridine synthase RsuA/RluA-like" evidence="2">
    <location>
        <begin position="120"/>
        <end position="270"/>
    </location>
</feature>
<evidence type="ECO:0000313" key="4">
    <source>
        <dbReference type="Proteomes" id="UP001259832"/>
    </source>
</evidence>
<name>A0AAD9G2T3_9STRA</name>
<dbReference type="InterPro" id="IPR006224">
    <property type="entry name" value="PsdUridine_synth_RluA-like_CS"/>
</dbReference>
<comment type="caution">
    <text evidence="3">The sequence shown here is derived from an EMBL/GenBank/DDBJ whole genome shotgun (WGS) entry which is preliminary data.</text>
</comment>
<dbReference type="Proteomes" id="UP001259832">
    <property type="component" value="Unassembled WGS sequence"/>
</dbReference>
<dbReference type="CDD" id="cd02869">
    <property type="entry name" value="PseudoU_synth_RluA_like"/>
    <property type="match status" value="1"/>
</dbReference>
<dbReference type="AlphaFoldDB" id="A0AAD9G2T3"/>
<dbReference type="InterPro" id="IPR006145">
    <property type="entry name" value="PsdUridine_synth_RsuA/RluA"/>
</dbReference>
<dbReference type="SUPFAM" id="SSF55120">
    <property type="entry name" value="Pseudouridine synthase"/>
    <property type="match status" value="1"/>
</dbReference>
<evidence type="ECO:0000259" key="2">
    <source>
        <dbReference type="Pfam" id="PF00849"/>
    </source>
</evidence>
<sequence>MWSEELRWMRHVVRAADQELRLDRWLRRQFPGLPQSFLQTQLRKRKIRFQVDTVSSLQTARGNSQLLEGSVVAIDAHLFKSKLQPLIVQQLENEEAKRTQNVNKKRLQLLLQSVVHQDKHFVVLNKPNGLAVQDGSALKESLARYLPSIAQELGAGDDEEELRLVHRLDKETSGVLVLARSRLAAAKFSELLRSGTVHKTYVALVAGSKVTEDSYSRLQQFEGRELKFQVDGKPACTLVERVWTQDRTGVWLQLQPHTGRKHQLRVHCAQELEVPIIGDTKYGGRPADRLYLHAKRIRFPDPFTSGQIIDVRCKMEPTLSVTLWGVRDSEY</sequence>
<organism evidence="3 4">
    <name type="scientific">Phytophthora citrophthora</name>
    <dbReference type="NCBI Taxonomy" id="4793"/>
    <lineage>
        <taxon>Eukaryota</taxon>
        <taxon>Sar</taxon>
        <taxon>Stramenopiles</taxon>
        <taxon>Oomycota</taxon>
        <taxon>Peronosporomycetes</taxon>
        <taxon>Peronosporales</taxon>
        <taxon>Peronosporaceae</taxon>
        <taxon>Phytophthora</taxon>
    </lineage>
</organism>
<dbReference type="GO" id="GO:0003723">
    <property type="term" value="F:RNA binding"/>
    <property type="evidence" value="ECO:0007669"/>
    <property type="project" value="InterPro"/>
</dbReference>
<dbReference type="Pfam" id="PF00849">
    <property type="entry name" value="PseudoU_synth_2"/>
    <property type="match status" value="1"/>
</dbReference>
<dbReference type="GO" id="GO:0000455">
    <property type="term" value="P:enzyme-directed rRNA pseudouridine synthesis"/>
    <property type="evidence" value="ECO:0007669"/>
    <property type="project" value="TreeGrafter"/>
</dbReference>
<gene>
    <name evidence="3" type="ORF">P3T76_013673</name>
</gene>
<evidence type="ECO:0000256" key="1">
    <source>
        <dbReference type="ARBA" id="ARBA00010876"/>
    </source>
</evidence>
<dbReference type="EMBL" id="JASMQC010000037">
    <property type="protein sequence ID" value="KAK1930716.1"/>
    <property type="molecule type" value="Genomic_DNA"/>
</dbReference>